<dbReference type="SUPFAM" id="SSF46894">
    <property type="entry name" value="C-terminal effector domain of the bipartite response regulators"/>
    <property type="match status" value="1"/>
</dbReference>
<evidence type="ECO:0000256" key="1">
    <source>
        <dbReference type="ARBA" id="ARBA00023015"/>
    </source>
</evidence>
<dbReference type="Proteomes" id="UP000633205">
    <property type="component" value="Unassembled WGS sequence"/>
</dbReference>
<protein>
    <submittedName>
        <fullName evidence="5">Helix-turn-helix transcriptional regulator</fullName>
    </submittedName>
</protein>
<dbReference type="PROSITE" id="PS50043">
    <property type="entry name" value="HTH_LUXR_2"/>
    <property type="match status" value="1"/>
</dbReference>
<keyword evidence="1" id="KW-0805">Transcription regulation</keyword>
<evidence type="ECO:0000313" key="5">
    <source>
        <dbReference type="EMBL" id="GGD32871.1"/>
    </source>
</evidence>
<dbReference type="AlphaFoldDB" id="A0A916Y7U8"/>
<feature type="domain" description="HTH luxR-type" evidence="4">
    <location>
        <begin position="214"/>
        <end position="279"/>
    </location>
</feature>
<evidence type="ECO:0000313" key="6">
    <source>
        <dbReference type="Proteomes" id="UP000633205"/>
    </source>
</evidence>
<reference evidence="5" key="1">
    <citation type="journal article" date="2014" name="Int. J. Syst. Evol. Microbiol.">
        <title>Complete genome sequence of Corynebacterium casei LMG S-19264T (=DSM 44701T), isolated from a smear-ripened cheese.</title>
        <authorList>
            <consortium name="US DOE Joint Genome Institute (JGI-PGF)"/>
            <person name="Walter F."/>
            <person name="Albersmeier A."/>
            <person name="Kalinowski J."/>
            <person name="Ruckert C."/>
        </authorList>
    </citation>
    <scope>NUCLEOTIDE SEQUENCE</scope>
    <source>
        <strain evidence="5">CGMCC 1.15152</strain>
    </source>
</reference>
<dbReference type="InterPro" id="IPR003018">
    <property type="entry name" value="GAF"/>
</dbReference>
<comment type="caution">
    <text evidence="5">The sequence shown here is derived from an EMBL/GenBank/DDBJ whole genome shotgun (WGS) entry which is preliminary data.</text>
</comment>
<dbReference type="PRINTS" id="PR00038">
    <property type="entry name" value="HTHLUXR"/>
</dbReference>
<evidence type="ECO:0000259" key="4">
    <source>
        <dbReference type="PROSITE" id="PS50043"/>
    </source>
</evidence>
<dbReference type="PANTHER" id="PTHR44688:SF16">
    <property type="entry name" value="DNA-BINDING TRANSCRIPTIONAL ACTIVATOR DEVR_DOSR"/>
    <property type="match status" value="1"/>
</dbReference>
<keyword evidence="6" id="KW-1185">Reference proteome</keyword>
<gene>
    <name evidence="5" type="ORF">GCM10010915_11590</name>
</gene>
<dbReference type="PROSITE" id="PS00622">
    <property type="entry name" value="HTH_LUXR_1"/>
    <property type="match status" value="1"/>
</dbReference>
<keyword evidence="2" id="KW-0238">DNA-binding</keyword>
<evidence type="ECO:0000256" key="2">
    <source>
        <dbReference type="ARBA" id="ARBA00023125"/>
    </source>
</evidence>
<reference evidence="5" key="2">
    <citation type="submission" date="2020-09" db="EMBL/GenBank/DDBJ databases">
        <authorList>
            <person name="Sun Q."/>
            <person name="Zhou Y."/>
        </authorList>
    </citation>
    <scope>NUCLEOTIDE SEQUENCE</scope>
    <source>
        <strain evidence="5">CGMCC 1.15152</strain>
    </source>
</reference>
<dbReference type="Gene3D" id="1.10.10.10">
    <property type="entry name" value="Winged helix-like DNA-binding domain superfamily/Winged helix DNA-binding domain"/>
    <property type="match status" value="1"/>
</dbReference>
<keyword evidence="3" id="KW-0804">Transcription</keyword>
<accession>A0A916Y7U8</accession>
<dbReference type="PANTHER" id="PTHR44688">
    <property type="entry name" value="DNA-BINDING TRANSCRIPTIONAL ACTIVATOR DEVR_DOSR"/>
    <property type="match status" value="1"/>
</dbReference>
<dbReference type="GO" id="GO:0006355">
    <property type="term" value="P:regulation of DNA-templated transcription"/>
    <property type="evidence" value="ECO:0007669"/>
    <property type="project" value="InterPro"/>
</dbReference>
<dbReference type="InterPro" id="IPR029016">
    <property type="entry name" value="GAF-like_dom_sf"/>
</dbReference>
<dbReference type="CDD" id="cd06170">
    <property type="entry name" value="LuxR_C_like"/>
    <property type="match status" value="1"/>
</dbReference>
<sequence length="282" mass="29918">MEETRLLARAVNEFARHTRFPVAFGGIRDENGTTRVTAMVGNRTNALNGLAVAPERGLGGRAVLERRPRMTGDYASARQITHDYDTYVLGEGLGTLLAVPVVVGGTPRGILYGGAWGAWSVGGVAAAPAVSVAQRLASDLAERDAAQRSIDAEVARATAATAEPSFSATQREEIRETYTELRQITAVLDDDPLRERLRLIEQKLVALSDGSAPAPHTDVHLSPRETDVLACAAIGATNAQIAEQLGLREGTVKAYLGSAMSKLDTSTRHAAVATARRLGLLP</sequence>
<dbReference type="InterPro" id="IPR036388">
    <property type="entry name" value="WH-like_DNA-bd_sf"/>
</dbReference>
<dbReference type="RefSeq" id="WP_188711332.1">
    <property type="nucleotide sequence ID" value="NZ_BMHO01000001.1"/>
</dbReference>
<dbReference type="SMART" id="SM00421">
    <property type="entry name" value="HTH_LUXR"/>
    <property type="match status" value="1"/>
</dbReference>
<dbReference type="Pfam" id="PF13185">
    <property type="entry name" value="GAF_2"/>
    <property type="match status" value="1"/>
</dbReference>
<dbReference type="SUPFAM" id="SSF55781">
    <property type="entry name" value="GAF domain-like"/>
    <property type="match status" value="1"/>
</dbReference>
<name>A0A916Y7U8_9MICO</name>
<organism evidence="5 6">
    <name type="scientific">Microbacterium faecale</name>
    <dbReference type="NCBI Taxonomy" id="1804630"/>
    <lineage>
        <taxon>Bacteria</taxon>
        <taxon>Bacillati</taxon>
        <taxon>Actinomycetota</taxon>
        <taxon>Actinomycetes</taxon>
        <taxon>Micrococcales</taxon>
        <taxon>Microbacteriaceae</taxon>
        <taxon>Microbacterium</taxon>
    </lineage>
</organism>
<dbReference type="Gene3D" id="3.30.450.40">
    <property type="match status" value="1"/>
</dbReference>
<dbReference type="InterPro" id="IPR000792">
    <property type="entry name" value="Tscrpt_reg_LuxR_C"/>
</dbReference>
<dbReference type="InterPro" id="IPR016032">
    <property type="entry name" value="Sig_transdc_resp-reg_C-effctor"/>
</dbReference>
<evidence type="ECO:0000256" key="3">
    <source>
        <dbReference type="ARBA" id="ARBA00023163"/>
    </source>
</evidence>
<proteinExistence type="predicted"/>
<dbReference type="GO" id="GO:0003677">
    <property type="term" value="F:DNA binding"/>
    <property type="evidence" value="ECO:0007669"/>
    <property type="project" value="UniProtKB-KW"/>
</dbReference>
<dbReference type="Pfam" id="PF00196">
    <property type="entry name" value="GerE"/>
    <property type="match status" value="1"/>
</dbReference>
<dbReference type="EMBL" id="BMHO01000001">
    <property type="protein sequence ID" value="GGD32871.1"/>
    <property type="molecule type" value="Genomic_DNA"/>
</dbReference>